<keyword evidence="9" id="KW-1185">Reference proteome</keyword>
<evidence type="ECO:0000313" key="9">
    <source>
        <dbReference type="Proteomes" id="UP001085076"/>
    </source>
</evidence>
<dbReference type="EMBL" id="JAGGNH010000002">
    <property type="protein sequence ID" value="KAJ0982216.1"/>
    <property type="molecule type" value="Genomic_DNA"/>
</dbReference>
<evidence type="ECO:0000256" key="1">
    <source>
        <dbReference type="ARBA" id="ARBA00022723"/>
    </source>
</evidence>
<comment type="caution">
    <text evidence="8">The sequence shown here is derived from an EMBL/GenBank/DDBJ whole genome shotgun (WGS) entry which is preliminary data.</text>
</comment>
<protein>
    <recommendedName>
        <fullName evidence="7">AtC3H46-like PABC-like domain-containing protein</fullName>
    </recommendedName>
</protein>
<dbReference type="Pfam" id="PF23182">
    <property type="entry name" value="PABC_AtC3H46"/>
    <property type="match status" value="1"/>
</dbReference>
<feature type="compositionally biased region" description="Basic and acidic residues" evidence="6">
    <location>
        <begin position="294"/>
        <end position="304"/>
    </location>
</feature>
<keyword evidence="5" id="KW-0238">DNA-binding</keyword>
<keyword evidence="1" id="KW-0479">Metal-binding</keyword>
<keyword evidence="4" id="KW-0694">RNA-binding</keyword>
<organism evidence="8 9">
    <name type="scientific">Dioscorea zingiberensis</name>
    <dbReference type="NCBI Taxonomy" id="325984"/>
    <lineage>
        <taxon>Eukaryota</taxon>
        <taxon>Viridiplantae</taxon>
        <taxon>Streptophyta</taxon>
        <taxon>Embryophyta</taxon>
        <taxon>Tracheophyta</taxon>
        <taxon>Spermatophyta</taxon>
        <taxon>Magnoliopsida</taxon>
        <taxon>Liliopsida</taxon>
        <taxon>Dioscoreales</taxon>
        <taxon>Dioscoreaceae</taxon>
        <taxon>Dioscorea</taxon>
    </lineage>
</organism>
<sequence length="313" mass="35282">MISGEKMVKVEMSLLLYMMNFSTPPNNDDQDAINKNVVEVDNNSEFLGKIIDRIMKYEPEYAFQIAGMLLLQSSGDEELYQYAYGPENILHSKISDIKVAMGIQTKMNVSAQAGIGVQNKFIHPQSLPTPYLNPHQTVSDNLEKRTNGISCYYHAKEHSLTAGLLDKVEMKTTDILKAMRGQPVSIISLTMLYYERYGRHILADAYLTGRQTYGNVTELLSQFRNSIRLIERPDGQHLVILAEDAPKYNDHGNEIIDSGSIGGSSHLIHPTFLADSLFTAKDVPKHFSRILKEQEQEKKVESKQKPTCHTEAS</sequence>
<dbReference type="PANTHER" id="PTHR24009">
    <property type="entry name" value="RNA-BINDING (RRM/RBD/RNP MOTIFS)"/>
    <property type="match status" value="1"/>
</dbReference>
<accession>A0A9D5HMT5</accession>
<evidence type="ECO:0000256" key="6">
    <source>
        <dbReference type="SAM" id="MobiDB-lite"/>
    </source>
</evidence>
<proteinExistence type="predicted"/>
<feature type="domain" description="AtC3H46-like PABC-like" evidence="7">
    <location>
        <begin position="44"/>
        <end position="105"/>
    </location>
</feature>
<reference evidence="8" key="1">
    <citation type="submission" date="2021-03" db="EMBL/GenBank/DDBJ databases">
        <authorList>
            <person name="Li Z."/>
            <person name="Yang C."/>
        </authorList>
    </citation>
    <scope>NUCLEOTIDE SEQUENCE</scope>
    <source>
        <strain evidence="8">Dzin_1.0</strain>
        <tissue evidence="8">Leaf</tissue>
    </source>
</reference>
<evidence type="ECO:0000256" key="2">
    <source>
        <dbReference type="ARBA" id="ARBA00022771"/>
    </source>
</evidence>
<keyword evidence="3" id="KW-0862">Zinc</keyword>
<gene>
    <name evidence="8" type="ORF">J5N97_010471</name>
</gene>
<evidence type="ECO:0000313" key="8">
    <source>
        <dbReference type="EMBL" id="KAJ0982216.1"/>
    </source>
</evidence>
<reference evidence="8" key="2">
    <citation type="journal article" date="2022" name="Hortic Res">
        <title>The genome of Dioscorea zingiberensis sheds light on the biosynthesis, origin and evolution of the medicinally important diosgenin saponins.</title>
        <authorList>
            <person name="Li Y."/>
            <person name="Tan C."/>
            <person name="Li Z."/>
            <person name="Guo J."/>
            <person name="Li S."/>
            <person name="Chen X."/>
            <person name="Wang C."/>
            <person name="Dai X."/>
            <person name="Yang H."/>
            <person name="Song W."/>
            <person name="Hou L."/>
            <person name="Xu J."/>
            <person name="Tong Z."/>
            <person name="Xu A."/>
            <person name="Yuan X."/>
            <person name="Wang W."/>
            <person name="Yang Q."/>
            <person name="Chen L."/>
            <person name="Sun Z."/>
            <person name="Wang K."/>
            <person name="Pan B."/>
            <person name="Chen J."/>
            <person name="Bao Y."/>
            <person name="Liu F."/>
            <person name="Qi X."/>
            <person name="Gang D.R."/>
            <person name="Wen J."/>
            <person name="Li J."/>
        </authorList>
    </citation>
    <scope>NUCLEOTIDE SEQUENCE</scope>
    <source>
        <strain evidence="8">Dzin_1.0</strain>
    </source>
</reference>
<dbReference type="GO" id="GO:0008270">
    <property type="term" value="F:zinc ion binding"/>
    <property type="evidence" value="ECO:0007669"/>
    <property type="project" value="UniProtKB-KW"/>
</dbReference>
<dbReference type="GO" id="GO:0003723">
    <property type="term" value="F:RNA binding"/>
    <property type="evidence" value="ECO:0007669"/>
    <property type="project" value="UniProtKB-KW"/>
</dbReference>
<name>A0A9D5HMT5_9LILI</name>
<evidence type="ECO:0000256" key="3">
    <source>
        <dbReference type="ARBA" id="ARBA00022833"/>
    </source>
</evidence>
<keyword evidence="2" id="KW-0863">Zinc-finger</keyword>
<evidence type="ECO:0000259" key="7">
    <source>
        <dbReference type="Pfam" id="PF23182"/>
    </source>
</evidence>
<evidence type="ECO:0000256" key="5">
    <source>
        <dbReference type="ARBA" id="ARBA00023125"/>
    </source>
</evidence>
<dbReference type="GO" id="GO:0003677">
    <property type="term" value="F:DNA binding"/>
    <property type="evidence" value="ECO:0007669"/>
    <property type="project" value="UniProtKB-KW"/>
</dbReference>
<dbReference type="OrthoDB" id="1914176at2759"/>
<dbReference type="InterPro" id="IPR056276">
    <property type="entry name" value="AtC3H46-like_PABC-like"/>
</dbReference>
<dbReference type="Proteomes" id="UP001085076">
    <property type="component" value="Miscellaneous, Linkage group lg02"/>
</dbReference>
<dbReference type="AlphaFoldDB" id="A0A9D5HMT5"/>
<dbReference type="PANTHER" id="PTHR24009:SF0">
    <property type="entry name" value="ZINC FINGER CCCH DOMAIN-CONTAINING PROTEIN 18"/>
    <property type="match status" value="1"/>
</dbReference>
<feature type="region of interest" description="Disordered" evidence="6">
    <location>
        <begin position="294"/>
        <end position="313"/>
    </location>
</feature>
<evidence type="ECO:0000256" key="4">
    <source>
        <dbReference type="ARBA" id="ARBA00022884"/>
    </source>
</evidence>